<dbReference type="Proteomes" id="UP000077266">
    <property type="component" value="Unassembled WGS sequence"/>
</dbReference>
<evidence type="ECO:0000313" key="1">
    <source>
        <dbReference type="EMBL" id="KZV81068.1"/>
    </source>
</evidence>
<name>A0A165BQI8_EXIGL</name>
<dbReference type="EMBL" id="KV426422">
    <property type="protein sequence ID" value="KZV81068.1"/>
    <property type="molecule type" value="Genomic_DNA"/>
</dbReference>
<organism evidence="1 2">
    <name type="scientific">Exidia glandulosa HHB12029</name>
    <dbReference type="NCBI Taxonomy" id="1314781"/>
    <lineage>
        <taxon>Eukaryota</taxon>
        <taxon>Fungi</taxon>
        <taxon>Dikarya</taxon>
        <taxon>Basidiomycota</taxon>
        <taxon>Agaricomycotina</taxon>
        <taxon>Agaricomycetes</taxon>
        <taxon>Auriculariales</taxon>
        <taxon>Exidiaceae</taxon>
        <taxon>Exidia</taxon>
    </lineage>
</organism>
<reference evidence="1 2" key="1">
    <citation type="journal article" date="2016" name="Mol. Biol. Evol.">
        <title>Comparative Genomics of Early-Diverging Mushroom-Forming Fungi Provides Insights into the Origins of Lignocellulose Decay Capabilities.</title>
        <authorList>
            <person name="Nagy L.G."/>
            <person name="Riley R."/>
            <person name="Tritt A."/>
            <person name="Adam C."/>
            <person name="Daum C."/>
            <person name="Floudas D."/>
            <person name="Sun H."/>
            <person name="Yadav J.S."/>
            <person name="Pangilinan J."/>
            <person name="Larsson K.H."/>
            <person name="Matsuura K."/>
            <person name="Barry K."/>
            <person name="Labutti K."/>
            <person name="Kuo R."/>
            <person name="Ohm R.A."/>
            <person name="Bhattacharya S.S."/>
            <person name="Shirouzu T."/>
            <person name="Yoshinaga Y."/>
            <person name="Martin F.M."/>
            <person name="Grigoriev I.V."/>
            <person name="Hibbett D.S."/>
        </authorList>
    </citation>
    <scope>NUCLEOTIDE SEQUENCE [LARGE SCALE GENOMIC DNA]</scope>
    <source>
        <strain evidence="1 2">HHB12029</strain>
    </source>
</reference>
<proteinExistence type="predicted"/>
<accession>A0A165BQI8</accession>
<gene>
    <name evidence="1" type="ORF">EXIGLDRAFT_780199</name>
</gene>
<protein>
    <recommendedName>
        <fullName evidence="3">F-box domain-containing protein</fullName>
    </recommendedName>
</protein>
<keyword evidence="2" id="KW-1185">Reference proteome</keyword>
<dbReference type="AlphaFoldDB" id="A0A165BQI8"/>
<evidence type="ECO:0000313" key="2">
    <source>
        <dbReference type="Proteomes" id="UP000077266"/>
    </source>
</evidence>
<sequence>MALQPLTHLPNPHYSMFHECSGTIISTMHIDQRHPLNIDVIQLFHTLAAMPSLVDLAIRLDNIPHLTRRTKTPPMPFRLRRLELNCVFRGWPRLLAQSGKTLTDLTLGGPGVVQDQTFLSTNEYEKIRSVTTLRLDNLFDNAFLYACAKLRSLELNTRTIVIGRMLGDIAAPPRPLQNLVLGFQPSQSGHGLWDVIDFLHLFIPAIAALRCLTIKSSTDQLPRFEDVLNDRGRTARAILEGVCRRRRVALSIH</sequence>
<evidence type="ECO:0008006" key="3">
    <source>
        <dbReference type="Google" id="ProtNLM"/>
    </source>
</evidence>
<dbReference type="InParanoid" id="A0A165BQI8"/>